<evidence type="ECO:0000256" key="3">
    <source>
        <dbReference type="ARBA" id="ARBA00022737"/>
    </source>
</evidence>
<organism evidence="6 7">
    <name type="scientific">Cotesia congregata</name>
    <name type="common">Parasitoid wasp</name>
    <name type="synonym">Apanteles congregatus</name>
    <dbReference type="NCBI Taxonomy" id="51543"/>
    <lineage>
        <taxon>Eukaryota</taxon>
        <taxon>Metazoa</taxon>
        <taxon>Ecdysozoa</taxon>
        <taxon>Arthropoda</taxon>
        <taxon>Hexapoda</taxon>
        <taxon>Insecta</taxon>
        <taxon>Pterygota</taxon>
        <taxon>Neoptera</taxon>
        <taxon>Endopterygota</taxon>
        <taxon>Hymenoptera</taxon>
        <taxon>Apocrita</taxon>
        <taxon>Ichneumonoidea</taxon>
        <taxon>Braconidae</taxon>
        <taxon>Microgastrinae</taxon>
        <taxon>Cotesia</taxon>
    </lineage>
</organism>
<comment type="subcellular location">
    <subcellularLocation>
        <location evidence="1">Mitochondrion inner membrane</location>
    </subcellularLocation>
</comment>
<accession>A0A8J2MPK4</accession>
<dbReference type="GO" id="GO:0005509">
    <property type="term" value="F:calcium ion binding"/>
    <property type="evidence" value="ECO:0007669"/>
    <property type="project" value="InterPro"/>
</dbReference>
<keyword evidence="2" id="KW-0479">Metal-binding</keyword>
<reference evidence="6" key="1">
    <citation type="submission" date="2021-04" db="EMBL/GenBank/DDBJ databases">
        <authorList>
            <person name="Chebbi M.A.C M."/>
        </authorList>
    </citation>
    <scope>NUCLEOTIDE SEQUENCE</scope>
</reference>
<evidence type="ECO:0000313" key="6">
    <source>
        <dbReference type="EMBL" id="CAG5100395.1"/>
    </source>
</evidence>
<feature type="transmembrane region" description="Helical" evidence="5">
    <location>
        <begin position="60"/>
        <end position="77"/>
    </location>
</feature>
<dbReference type="EMBL" id="CAJNRD030001122">
    <property type="protein sequence ID" value="CAG5100395.1"/>
    <property type="molecule type" value="Genomic_DNA"/>
</dbReference>
<keyword evidence="5" id="KW-1133">Transmembrane helix</keyword>
<protein>
    <submittedName>
        <fullName evidence="6">Mitochondrial (Xenopus tropicalis)</fullName>
    </submittedName>
</protein>
<keyword evidence="7" id="KW-1185">Reference proteome</keyword>
<dbReference type="OrthoDB" id="10056860at2759"/>
<dbReference type="PANTHER" id="PTHR12294:SF1">
    <property type="entry name" value="CALCIUM UPTAKE PROTEIN 1, MITOCHONDRIAL"/>
    <property type="match status" value="1"/>
</dbReference>
<evidence type="ECO:0000256" key="2">
    <source>
        <dbReference type="ARBA" id="ARBA00022723"/>
    </source>
</evidence>
<keyword evidence="4 5" id="KW-0472">Membrane</keyword>
<sequence length="194" mass="22623">MSVQSRCLKICKNRILTQLSANSRHKLQSKTYKSQDQVIQVREFRNFGYVINSNLFKTRIIMLGILGFGITAPYINWKWIFKQIKKIFTVDAVKLLMEENEEKSNTSVEQADSELKKKKKKQRVGFRDRKIIAYENRLRSFSTPDKTFRYFATVLISSSEGNEIFMTPDDFLRAITPGMQQPDGKTTTKNYKNA</sequence>
<dbReference type="PANTHER" id="PTHR12294">
    <property type="entry name" value="EF HAND DOMAIN FAMILY A1,A2-RELATED"/>
    <property type="match status" value="1"/>
</dbReference>
<comment type="caution">
    <text evidence="6">The sequence shown here is derived from an EMBL/GenBank/DDBJ whole genome shotgun (WGS) entry which is preliminary data.</text>
</comment>
<proteinExistence type="predicted"/>
<dbReference type="GO" id="GO:0051560">
    <property type="term" value="P:mitochondrial calcium ion homeostasis"/>
    <property type="evidence" value="ECO:0007669"/>
    <property type="project" value="TreeGrafter"/>
</dbReference>
<dbReference type="InterPro" id="IPR039800">
    <property type="entry name" value="MICU1/2/3"/>
</dbReference>
<evidence type="ECO:0000256" key="1">
    <source>
        <dbReference type="ARBA" id="ARBA00004273"/>
    </source>
</evidence>
<evidence type="ECO:0000313" key="7">
    <source>
        <dbReference type="Proteomes" id="UP000786811"/>
    </source>
</evidence>
<keyword evidence="3" id="KW-0677">Repeat</keyword>
<keyword evidence="5" id="KW-0812">Transmembrane</keyword>
<dbReference type="GO" id="GO:0036444">
    <property type="term" value="P:calcium import into the mitochondrion"/>
    <property type="evidence" value="ECO:0007669"/>
    <property type="project" value="TreeGrafter"/>
</dbReference>
<name>A0A8J2MPK4_COTCN</name>
<dbReference type="AlphaFoldDB" id="A0A8J2MPK4"/>
<dbReference type="GO" id="GO:1990246">
    <property type="term" value="C:uniplex complex"/>
    <property type="evidence" value="ECO:0007669"/>
    <property type="project" value="TreeGrafter"/>
</dbReference>
<dbReference type="Proteomes" id="UP000786811">
    <property type="component" value="Unassembled WGS sequence"/>
</dbReference>
<evidence type="ECO:0000256" key="4">
    <source>
        <dbReference type="ARBA" id="ARBA00023136"/>
    </source>
</evidence>
<evidence type="ECO:0000256" key="5">
    <source>
        <dbReference type="SAM" id="Phobius"/>
    </source>
</evidence>
<gene>
    <name evidence="6" type="ORF">HICCMSTLAB_LOCUS9532</name>
</gene>